<dbReference type="RefSeq" id="XP_047761092.1">
    <property type="nucleotide sequence ID" value="XM_047903218.1"/>
</dbReference>
<dbReference type="Pfam" id="PF18951">
    <property type="entry name" value="DUF5695"/>
    <property type="match status" value="1"/>
</dbReference>
<dbReference type="GeneID" id="71983948"/>
<evidence type="ECO:0000313" key="1">
    <source>
        <dbReference type="EMBL" id="UJO16726.1"/>
    </source>
</evidence>
<keyword evidence="2" id="KW-1185">Reference proteome</keyword>
<reference evidence="1" key="1">
    <citation type="submission" date="2021-12" db="EMBL/GenBank/DDBJ databases">
        <authorList>
            <person name="Zaccaron A."/>
            <person name="Stergiopoulos I."/>
        </authorList>
    </citation>
    <scope>NUCLEOTIDE SEQUENCE</scope>
    <source>
        <strain evidence="1">Race5_Kim</strain>
    </source>
</reference>
<dbReference type="KEGG" id="ffu:CLAFUR5_04070"/>
<dbReference type="Proteomes" id="UP000756132">
    <property type="component" value="Chromosome 4"/>
</dbReference>
<accession>A0A9Q8P850</accession>
<organism evidence="1 2">
    <name type="scientific">Passalora fulva</name>
    <name type="common">Tomato leaf mold</name>
    <name type="synonym">Cladosporium fulvum</name>
    <dbReference type="NCBI Taxonomy" id="5499"/>
    <lineage>
        <taxon>Eukaryota</taxon>
        <taxon>Fungi</taxon>
        <taxon>Dikarya</taxon>
        <taxon>Ascomycota</taxon>
        <taxon>Pezizomycotina</taxon>
        <taxon>Dothideomycetes</taxon>
        <taxon>Dothideomycetidae</taxon>
        <taxon>Mycosphaerellales</taxon>
        <taxon>Mycosphaerellaceae</taxon>
        <taxon>Fulvia</taxon>
    </lineage>
</organism>
<proteinExistence type="predicted"/>
<dbReference type="AlphaFoldDB" id="A0A9Q8P850"/>
<sequence length="387" mass="44000">MYTTPGNALTFTKTTVPNSKCQAYQITANNGVFGRVQLTINYANGIVQTVHHFVTASQLATGEKYADQSFTNSYFNDTSDQFHRYGLVTYDQIANAQVLQDDRAWIAGEADKAGSQYEGICMKESAHPNKEHIFQLEQMVNHSIWSNLQNFDYSVKRSLFFYEPSAVPGYPYSTRISWGGTWNKNDAYSTWRAEDYVHASAIYYALYRASRVSLGILKLQTPMWYWNQAFHTVVASQNHIVYADVGLMGETMWVKLLEDLFAEGLSSEAAQVTQTMKGRQALWATQSGPFGSEMQRHSTAEEGVYAWSRYFKDQATMTKSLDYIRGYTPTVAHWGWNGSARHYWDFLYGGKLPRVERMIYHYGSSLNALPPLDNYEYQSSPASPAAF</sequence>
<gene>
    <name evidence="1" type="ORF">CLAFUR5_04070</name>
</gene>
<evidence type="ECO:0000313" key="2">
    <source>
        <dbReference type="Proteomes" id="UP000756132"/>
    </source>
</evidence>
<dbReference type="InterPro" id="IPR043750">
    <property type="entry name" value="DUF5695"/>
</dbReference>
<dbReference type="EMBL" id="CP090166">
    <property type="protein sequence ID" value="UJO16726.1"/>
    <property type="molecule type" value="Genomic_DNA"/>
</dbReference>
<name>A0A9Q8P850_PASFU</name>
<reference evidence="1" key="2">
    <citation type="journal article" date="2022" name="Microb. Genom.">
        <title>A chromosome-scale genome assembly of the tomato pathogen Cladosporium fulvum reveals a compartmentalized genome architecture and the presence of a dispensable chromosome.</title>
        <authorList>
            <person name="Zaccaron A.Z."/>
            <person name="Chen L.H."/>
            <person name="Samaras A."/>
            <person name="Stergiopoulos I."/>
        </authorList>
    </citation>
    <scope>NUCLEOTIDE SEQUENCE</scope>
    <source>
        <strain evidence="1">Race5_Kim</strain>
    </source>
</reference>
<protein>
    <submittedName>
        <fullName evidence="1">Uncharacterized protein</fullName>
    </submittedName>
</protein>
<dbReference type="OrthoDB" id="2730619at2759"/>